<gene>
    <name evidence="2" type="primary">OSJNBa0056G17.26</name>
</gene>
<feature type="compositionally biased region" description="Pro residues" evidence="1">
    <location>
        <begin position="1"/>
        <end position="12"/>
    </location>
</feature>
<reference evidence="3" key="2">
    <citation type="journal article" date="2008" name="Nucleic Acids Res.">
        <title>The rice annotation project database (RAP-DB): 2008 update.</title>
        <authorList>
            <consortium name="The rice annotation project (RAP)"/>
        </authorList>
    </citation>
    <scope>GENOME REANNOTATION</scope>
    <source>
        <strain evidence="3">cv. Nipponbare</strain>
    </source>
</reference>
<sequence length="91" mass="9494">MVNTMPLPPAPPEILLVPIDEQDRKAGVRRKDGELHGRSDGHEGTPGGEGAWDECNPVVKGCSITKYASRSGGQCGLGGIGDQNGELNGLQ</sequence>
<accession>Q9FRP1</accession>
<evidence type="ECO:0000313" key="2">
    <source>
        <dbReference type="EMBL" id="AAG46157.1"/>
    </source>
</evidence>
<evidence type="ECO:0000256" key="1">
    <source>
        <dbReference type="SAM" id="MobiDB-lite"/>
    </source>
</evidence>
<evidence type="ECO:0000313" key="3">
    <source>
        <dbReference type="Proteomes" id="UP000000763"/>
    </source>
</evidence>
<organism evidence="2 3">
    <name type="scientific">Oryza sativa subsp. japonica</name>
    <name type="common">Rice</name>
    <dbReference type="NCBI Taxonomy" id="39947"/>
    <lineage>
        <taxon>Eukaryota</taxon>
        <taxon>Viridiplantae</taxon>
        <taxon>Streptophyta</taxon>
        <taxon>Embryophyta</taxon>
        <taxon>Tracheophyta</taxon>
        <taxon>Spermatophyta</taxon>
        <taxon>Magnoliopsida</taxon>
        <taxon>Liliopsida</taxon>
        <taxon>Poales</taxon>
        <taxon>Poaceae</taxon>
        <taxon>BOP clade</taxon>
        <taxon>Oryzoideae</taxon>
        <taxon>Oryzeae</taxon>
        <taxon>Oryzinae</taxon>
        <taxon>Oryza</taxon>
        <taxon>Oryza sativa</taxon>
    </lineage>
</organism>
<protein>
    <submittedName>
        <fullName evidence="2">Uncharacterized protein</fullName>
    </submittedName>
</protein>
<feature type="compositionally biased region" description="Basic and acidic residues" evidence="1">
    <location>
        <begin position="21"/>
        <end position="43"/>
    </location>
</feature>
<reference evidence="3" key="1">
    <citation type="journal article" date="2005" name="Nature">
        <title>The map-based sequence of the rice genome.</title>
        <authorList>
            <consortium name="International rice genome sequencing project (IRGSP)"/>
            <person name="Matsumoto T."/>
            <person name="Wu J."/>
            <person name="Kanamori H."/>
            <person name="Katayose Y."/>
            <person name="Fujisawa M."/>
            <person name="Namiki N."/>
            <person name="Mizuno H."/>
            <person name="Yamamoto K."/>
            <person name="Antonio B.A."/>
            <person name="Baba T."/>
            <person name="Sakata K."/>
            <person name="Nagamura Y."/>
            <person name="Aoki H."/>
            <person name="Arikawa K."/>
            <person name="Arita K."/>
            <person name="Bito T."/>
            <person name="Chiden Y."/>
            <person name="Fujitsuka N."/>
            <person name="Fukunaka R."/>
            <person name="Hamada M."/>
            <person name="Harada C."/>
            <person name="Hayashi A."/>
            <person name="Hijishita S."/>
            <person name="Honda M."/>
            <person name="Hosokawa S."/>
            <person name="Ichikawa Y."/>
            <person name="Idonuma A."/>
            <person name="Iijima M."/>
            <person name="Ikeda M."/>
            <person name="Ikeno M."/>
            <person name="Ito K."/>
            <person name="Ito S."/>
            <person name="Ito T."/>
            <person name="Ito Y."/>
            <person name="Ito Y."/>
            <person name="Iwabuchi A."/>
            <person name="Kamiya K."/>
            <person name="Karasawa W."/>
            <person name="Kurita K."/>
            <person name="Katagiri S."/>
            <person name="Kikuta A."/>
            <person name="Kobayashi H."/>
            <person name="Kobayashi N."/>
            <person name="Machita K."/>
            <person name="Maehara T."/>
            <person name="Masukawa M."/>
            <person name="Mizubayashi T."/>
            <person name="Mukai Y."/>
            <person name="Nagasaki H."/>
            <person name="Nagata Y."/>
            <person name="Naito S."/>
            <person name="Nakashima M."/>
            <person name="Nakama Y."/>
            <person name="Nakamichi Y."/>
            <person name="Nakamura M."/>
            <person name="Meguro A."/>
            <person name="Negishi M."/>
            <person name="Ohta I."/>
            <person name="Ohta T."/>
            <person name="Okamoto M."/>
            <person name="Ono N."/>
            <person name="Saji S."/>
            <person name="Sakaguchi M."/>
            <person name="Sakai K."/>
            <person name="Shibata M."/>
            <person name="Shimokawa T."/>
            <person name="Song J."/>
            <person name="Takazaki Y."/>
            <person name="Terasawa K."/>
            <person name="Tsugane M."/>
            <person name="Tsuji K."/>
            <person name="Ueda S."/>
            <person name="Waki K."/>
            <person name="Yamagata H."/>
            <person name="Yamamoto M."/>
            <person name="Yamamoto S."/>
            <person name="Yamane H."/>
            <person name="Yoshiki S."/>
            <person name="Yoshihara R."/>
            <person name="Yukawa K."/>
            <person name="Zhong H."/>
            <person name="Yano M."/>
            <person name="Yuan Q."/>
            <person name="Ouyang S."/>
            <person name="Liu J."/>
            <person name="Jones K.M."/>
            <person name="Gansberger K."/>
            <person name="Moffat K."/>
            <person name="Hill J."/>
            <person name="Bera J."/>
            <person name="Fadrosh D."/>
            <person name="Jin S."/>
            <person name="Johri S."/>
            <person name="Kim M."/>
            <person name="Overton L."/>
            <person name="Reardon M."/>
            <person name="Tsitrin T."/>
            <person name="Vuong H."/>
            <person name="Weaver B."/>
            <person name="Ciecko A."/>
            <person name="Tallon L."/>
            <person name="Jackson J."/>
            <person name="Pai G."/>
            <person name="Aken S.V."/>
            <person name="Utterback T."/>
            <person name="Reidmuller S."/>
            <person name="Feldblyum T."/>
            <person name="Hsiao J."/>
            <person name="Zismann V."/>
            <person name="Iobst S."/>
            <person name="de Vazeille A.R."/>
            <person name="Buell C.R."/>
            <person name="Ying K."/>
            <person name="Li Y."/>
            <person name="Lu T."/>
            <person name="Huang Y."/>
            <person name="Zhao Q."/>
            <person name="Feng Q."/>
            <person name="Zhang L."/>
            <person name="Zhu J."/>
            <person name="Weng Q."/>
            <person name="Mu J."/>
            <person name="Lu Y."/>
            <person name="Fan D."/>
            <person name="Liu Y."/>
            <person name="Guan J."/>
            <person name="Zhang Y."/>
            <person name="Yu S."/>
            <person name="Liu X."/>
            <person name="Zhang Y."/>
            <person name="Hong G."/>
            <person name="Han B."/>
            <person name="Choisne N."/>
            <person name="Demange N."/>
            <person name="Orjeda G."/>
            <person name="Samain S."/>
            <person name="Cattolico L."/>
            <person name="Pelletier E."/>
            <person name="Couloux A."/>
            <person name="Segurens B."/>
            <person name="Wincker P."/>
            <person name="D'Hont A."/>
            <person name="Scarpelli C."/>
            <person name="Weissenbach J."/>
            <person name="Salanoubat M."/>
            <person name="Quetier F."/>
            <person name="Yu Y."/>
            <person name="Kim H.R."/>
            <person name="Rambo T."/>
            <person name="Currie J."/>
            <person name="Collura K."/>
            <person name="Luo M."/>
            <person name="Yang T."/>
            <person name="Ammiraju J.S.S."/>
            <person name="Engler F."/>
            <person name="Soderlund C."/>
            <person name="Wing R.A."/>
            <person name="Palmer L.E."/>
            <person name="de la Bastide M."/>
            <person name="Spiegel L."/>
            <person name="Nascimento L."/>
            <person name="Zutavern T."/>
            <person name="O'Shaughnessy A."/>
            <person name="Dike S."/>
            <person name="Dedhia N."/>
            <person name="Preston R."/>
            <person name="Balija V."/>
            <person name="McCombie W.R."/>
            <person name="Chow T."/>
            <person name="Chen H."/>
            <person name="Chung M."/>
            <person name="Chen C."/>
            <person name="Shaw J."/>
            <person name="Wu H."/>
            <person name="Hsiao K."/>
            <person name="Chao Y."/>
            <person name="Chu M."/>
            <person name="Cheng C."/>
            <person name="Hour A."/>
            <person name="Lee P."/>
            <person name="Lin S."/>
            <person name="Lin Y."/>
            <person name="Liou J."/>
            <person name="Liu S."/>
            <person name="Hsing Y."/>
            <person name="Raghuvanshi S."/>
            <person name="Mohanty A."/>
            <person name="Bharti A.K."/>
            <person name="Gaur A."/>
            <person name="Gupta V."/>
            <person name="Kumar D."/>
            <person name="Ravi V."/>
            <person name="Vij S."/>
            <person name="Kapur A."/>
            <person name="Khurana P."/>
            <person name="Khurana P."/>
            <person name="Khurana J.P."/>
            <person name="Tyagi A.K."/>
            <person name="Gaikwad K."/>
            <person name="Singh A."/>
            <person name="Dalal V."/>
            <person name="Srivastava S."/>
            <person name="Dixit A."/>
            <person name="Pal A.K."/>
            <person name="Ghazi I.A."/>
            <person name="Yadav M."/>
            <person name="Pandit A."/>
            <person name="Bhargava A."/>
            <person name="Sureshbabu K."/>
            <person name="Batra K."/>
            <person name="Sharma T.R."/>
            <person name="Mohapatra T."/>
            <person name="Singh N.K."/>
            <person name="Messing J."/>
            <person name="Nelson A.B."/>
            <person name="Fuks G."/>
            <person name="Kavchok S."/>
            <person name="Keizer G."/>
            <person name="Linton E."/>
            <person name="Llaca V."/>
            <person name="Song R."/>
            <person name="Tanyolac B."/>
            <person name="Young S."/>
            <person name="Ho-Il K."/>
            <person name="Hahn J.H."/>
            <person name="Sangsakoo G."/>
            <person name="Vanavichit A."/>
            <person name="de Mattos Luiz.A.T."/>
            <person name="Zimmer P.D."/>
            <person name="Malone G."/>
            <person name="Dellagostin O."/>
            <person name="de Oliveira A.C."/>
            <person name="Bevan M."/>
            <person name="Bancroft I."/>
            <person name="Minx P."/>
            <person name="Cordum H."/>
            <person name="Wilson R."/>
            <person name="Cheng Z."/>
            <person name="Jin W."/>
            <person name="Jiang J."/>
            <person name="Leong S.A."/>
            <person name="Iwama H."/>
            <person name="Gojobori T."/>
            <person name="Itoh T."/>
            <person name="Niimura Y."/>
            <person name="Fujii Y."/>
            <person name="Habara T."/>
            <person name="Sakai H."/>
            <person name="Sato Y."/>
            <person name="Wilson G."/>
            <person name="Kumar K."/>
            <person name="McCouch S."/>
            <person name="Juretic N."/>
            <person name="Hoen D."/>
            <person name="Wright S."/>
            <person name="Bruskiewich R."/>
            <person name="Bureau T."/>
            <person name="Miyao A."/>
            <person name="Hirochika H."/>
            <person name="Nishikawa T."/>
            <person name="Kadowaki K."/>
            <person name="Sugiura M."/>
            <person name="Burr B."/>
            <person name="Sasaki T."/>
        </authorList>
    </citation>
    <scope>NUCLEOTIDE SEQUENCE [LARGE SCALE GENOMIC DNA]</scope>
    <source>
        <strain evidence="3">cv. Nipponbare</strain>
    </source>
</reference>
<feature type="region of interest" description="Disordered" evidence="1">
    <location>
        <begin position="70"/>
        <end position="91"/>
    </location>
</feature>
<feature type="region of interest" description="Disordered" evidence="1">
    <location>
        <begin position="1"/>
        <end position="55"/>
    </location>
</feature>
<dbReference type="AlphaFoldDB" id="Q9FRP1"/>
<feature type="compositionally biased region" description="Gly residues" evidence="1">
    <location>
        <begin position="73"/>
        <end position="82"/>
    </location>
</feature>
<name>Q9FRP1_ORYSJ</name>
<dbReference type="EMBL" id="AC018727">
    <property type="protein sequence ID" value="AAG46157.1"/>
    <property type="molecule type" value="Genomic_DNA"/>
</dbReference>
<dbReference type="Proteomes" id="UP000000763">
    <property type="component" value="Chromosome 10"/>
</dbReference>
<proteinExistence type="predicted"/>